<keyword evidence="2" id="KW-1185">Reference proteome</keyword>
<comment type="caution">
    <text evidence="1">The sequence shown here is derived from an EMBL/GenBank/DDBJ whole genome shotgun (WGS) entry which is preliminary data.</text>
</comment>
<organism evidence="1 2">
    <name type="scientific">Catharanthus roseus</name>
    <name type="common">Madagascar periwinkle</name>
    <name type="synonym">Vinca rosea</name>
    <dbReference type="NCBI Taxonomy" id="4058"/>
    <lineage>
        <taxon>Eukaryota</taxon>
        <taxon>Viridiplantae</taxon>
        <taxon>Streptophyta</taxon>
        <taxon>Embryophyta</taxon>
        <taxon>Tracheophyta</taxon>
        <taxon>Spermatophyta</taxon>
        <taxon>Magnoliopsida</taxon>
        <taxon>eudicotyledons</taxon>
        <taxon>Gunneridae</taxon>
        <taxon>Pentapetalae</taxon>
        <taxon>asterids</taxon>
        <taxon>lamiids</taxon>
        <taxon>Gentianales</taxon>
        <taxon>Apocynaceae</taxon>
        <taxon>Rauvolfioideae</taxon>
        <taxon>Vinceae</taxon>
        <taxon>Catharanthinae</taxon>
        <taxon>Catharanthus</taxon>
    </lineage>
</organism>
<accession>A0ACC0AYP0</accession>
<sequence>MNYGVGLTKPRKGLIAWAKRPGQPRPNRPVQEQPPTSIFSTCLLPPSQPSLGFCCYSQGILCLRGESAPPRRSSKGLGWRHRKLPLLLLLLLVATLQLAVAITAAHALLGACCCSAVARRHCCCSSPLPLQLVAVARSPFGLALPAVQYF</sequence>
<reference evidence="2" key="1">
    <citation type="journal article" date="2023" name="Nat. Plants">
        <title>Single-cell RNA sequencing provides a high-resolution roadmap for understanding the multicellular compartmentation of specialized metabolism.</title>
        <authorList>
            <person name="Sun S."/>
            <person name="Shen X."/>
            <person name="Li Y."/>
            <person name="Li Y."/>
            <person name="Wang S."/>
            <person name="Li R."/>
            <person name="Zhang H."/>
            <person name="Shen G."/>
            <person name="Guo B."/>
            <person name="Wei J."/>
            <person name="Xu J."/>
            <person name="St-Pierre B."/>
            <person name="Chen S."/>
            <person name="Sun C."/>
        </authorList>
    </citation>
    <scope>NUCLEOTIDE SEQUENCE [LARGE SCALE GENOMIC DNA]</scope>
</reference>
<dbReference type="Proteomes" id="UP001060085">
    <property type="component" value="Linkage Group LG05"/>
</dbReference>
<name>A0ACC0AYP0_CATRO</name>
<evidence type="ECO:0000313" key="1">
    <source>
        <dbReference type="EMBL" id="KAI5665087.1"/>
    </source>
</evidence>
<proteinExistence type="predicted"/>
<gene>
    <name evidence="1" type="ORF">M9H77_24410</name>
</gene>
<dbReference type="EMBL" id="CM044705">
    <property type="protein sequence ID" value="KAI5665087.1"/>
    <property type="molecule type" value="Genomic_DNA"/>
</dbReference>
<evidence type="ECO:0000313" key="2">
    <source>
        <dbReference type="Proteomes" id="UP001060085"/>
    </source>
</evidence>
<protein>
    <submittedName>
        <fullName evidence="1">Uncharacterized protein</fullName>
    </submittedName>
</protein>